<sequence length="572" mass="66143">MSQYQSVGLLSEMDGTWVNLSGALTSTDDEAESMPDRVRRVGSDHKELLKFYSITISKRRHKRLAQFYSDELGSLFRVPFEALSQQDKVDFLLLRNFLRREQRQLHLDEKAQRATRSLLPFAPEIVALCESRQDVDLMQGDKTSATLDAIKANARQTQDAVEAGKLHTSKKAAYKAAQILTELRGHLQDFLRFYSSYDPMFDWWATKTWKEADAAIVQYLSVIQTKLAGIRPDGDDEIVGEPIGRSGLIIELEAEMIPYTPEELINLAEEKYKWCQEEMIAASEELGFGKDWKKALEYVKTLSVPPGQQTQLVLQLAREGTAFVQDHDLVTVPKIADETYRMFTMSAERQKENPFFLGGPSIIVSSPTADMSHELKKMVMRGNNTHFSRATAFHELIPGHRLQLYMGKRNNSHRKLFETPFFVEGWAMYWELLFWQMGNFFKSPEDRIGTLFWRMHRCARIIFSLKFHLNEMTPQECIDLLVDWVGHERSNAEAEVRRSFNGDYSPLYQVGYMLGALQIFELRNEVLQEGRFGEKEFHDRVLKANTMPIELLRALLLGLELTPNYKAKWRFY</sequence>
<evidence type="ECO:0000313" key="2">
    <source>
        <dbReference type="Proteomes" id="UP000050424"/>
    </source>
</evidence>
<organism evidence="1 2">
    <name type="scientific">Neonectria ditissima</name>
    <dbReference type="NCBI Taxonomy" id="78410"/>
    <lineage>
        <taxon>Eukaryota</taxon>
        <taxon>Fungi</taxon>
        <taxon>Dikarya</taxon>
        <taxon>Ascomycota</taxon>
        <taxon>Pezizomycotina</taxon>
        <taxon>Sordariomycetes</taxon>
        <taxon>Hypocreomycetidae</taxon>
        <taxon>Hypocreales</taxon>
        <taxon>Nectriaceae</taxon>
        <taxon>Neonectria</taxon>
    </lineage>
</organism>
<reference evidence="1 2" key="1">
    <citation type="submission" date="2015-09" db="EMBL/GenBank/DDBJ databases">
        <title>Draft genome of a European isolate of the apple canker pathogen Neonectria ditissima.</title>
        <authorList>
            <person name="Gomez-Cortecero A."/>
            <person name="Harrison R.J."/>
            <person name="Armitage A.D."/>
        </authorList>
    </citation>
    <scope>NUCLEOTIDE SEQUENCE [LARGE SCALE GENOMIC DNA]</scope>
    <source>
        <strain evidence="1 2">R09/05</strain>
    </source>
</reference>
<dbReference type="PANTHER" id="PTHR33361">
    <property type="entry name" value="GLR0591 PROTEIN"/>
    <property type="match status" value="1"/>
</dbReference>
<evidence type="ECO:0008006" key="3">
    <source>
        <dbReference type="Google" id="ProtNLM"/>
    </source>
</evidence>
<accession>A0A0P7B8G4</accession>
<evidence type="ECO:0000313" key="1">
    <source>
        <dbReference type="EMBL" id="KPM42967.1"/>
    </source>
</evidence>
<dbReference type="AlphaFoldDB" id="A0A0P7B8G4"/>
<name>A0A0P7B8G4_9HYPO</name>
<protein>
    <recommendedName>
        <fullName evidence="3">X-Pro dipeptidyl-peptidase</fullName>
    </recommendedName>
</protein>
<dbReference type="InterPro" id="IPR010281">
    <property type="entry name" value="DUF885"/>
</dbReference>
<gene>
    <name evidence="1" type="ORF">AK830_g3584</name>
</gene>
<dbReference type="Proteomes" id="UP000050424">
    <property type="component" value="Unassembled WGS sequence"/>
</dbReference>
<comment type="caution">
    <text evidence="1">The sequence shown here is derived from an EMBL/GenBank/DDBJ whole genome shotgun (WGS) entry which is preliminary data.</text>
</comment>
<dbReference type="Pfam" id="PF05960">
    <property type="entry name" value="DUF885"/>
    <property type="match status" value="1"/>
</dbReference>
<keyword evidence="2" id="KW-1185">Reference proteome</keyword>
<dbReference type="OrthoDB" id="5959877at2759"/>
<proteinExistence type="predicted"/>
<dbReference type="PANTHER" id="PTHR33361:SF15">
    <property type="entry name" value="DUF885 FAMILY LIPOPROTEIN"/>
    <property type="match status" value="1"/>
</dbReference>
<dbReference type="EMBL" id="LKCW01000040">
    <property type="protein sequence ID" value="KPM42967.1"/>
    <property type="molecule type" value="Genomic_DNA"/>
</dbReference>